<evidence type="ECO:0000256" key="9">
    <source>
        <dbReference type="ARBA" id="ARBA00022989"/>
    </source>
</evidence>
<dbReference type="SFLD" id="SFLDG01018">
    <property type="entry name" value="Squalene/Phytoene_Synthase_Lik"/>
    <property type="match status" value="1"/>
</dbReference>
<dbReference type="FunFam" id="1.10.600.10:FF:000003">
    <property type="entry name" value="Farnesyl-diphosphate farnesyltransferase 1"/>
    <property type="match status" value="1"/>
</dbReference>
<comment type="catalytic activity">
    <reaction evidence="15">
        <text>2 (2E,6E)-farnesyl diphosphate + NADPH + H(+) = squalene + 2 diphosphate + NADP(+)</text>
        <dbReference type="Rhea" id="RHEA:32295"/>
        <dbReference type="ChEBI" id="CHEBI:15378"/>
        <dbReference type="ChEBI" id="CHEBI:15440"/>
        <dbReference type="ChEBI" id="CHEBI:33019"/>
        <dbReference type="ChEBI" id="CHEBI:57783"/>
        <dbReference type="ChEBI" id="CHEBI:58349"/>
        <dbReference type="ChEBI" id="CHEBI:175763"/>
        <dbReference type="EC" id="2.5.1.21"/>
    </reaction>
</comment>
<comment type="pathway">
    <text evidence="15">Terpene metabolism; lanosterol biosynthesis; lanosterol from farnesyl diphosphate: step 1/3.</text>
</comment>
<dbReference type="EC" id="2.5.1.21" evidence="4 15"/>
<keyword evidence="9 15" id="KW-1133">Transmembrane helix</keyword>
<dbReference type="Proteomes" id="UP000325780">
    <property type="component" value="Unassembled WGS sequence"/>
</dbReference>
<proteinExistence type="inferred from homology"/>
<keyword evidence="7 15" id="KW-0812">Transmembrane</keyword>
<name>A0A5N6TYL6_ASPAV</name>
<dbReference type="PROSITE" id="PS01045">
    <property type="entry name" value="SQUALEN_PHYTOEN_SYN_2"/>
    <property type="match status" value="1"/>
</dbReference>
<dbReference type="InterPro" id="IPR008949">
    <property type="entry name" value="Isoprenoid_synthase_dom_sf"/>
</dbReference>
<dbReference type="GO" id="GO:0005789">
    <property type="term" value="C:endoplasmic reticulum membrane"/>
    <property type="evidence" value="ECO:0007669"/>
    <property type="project" value="TreeGrafter"/>
</dbReference>
<dbReference type="GO" id="GO:0006696">
    <property type="term" value="P:ergosterol biosynthetic process"/>
    <property type="evidence" value="ECO:0007669"/>
    <property type="project" value="TreeGrafter"/>
</dbReference>
<dbReference type="CDD" id="cd00683">
    <property type="entry name" value="Trans_IPPS_HH"/>
    <property type="match status" value="1"/>
</dbReference>
<dbReference type="SFLD" id="SFLDS00005">
    <property type="entry name" value="Isoprenoid_Synthase_Type_I"/>
    <property type="match status" value="1"/>
</dbReference>
<evidence type="ECO:0000256" key="2">
    <source>
        <dbReference type="ARBA" id="ARBA00004370"/>
    </source>
</evidence>
<accession>A0A5N6TYL6</accession>
<comment type="subcellular location">
    <subcellularLocation>
        <location evidence="2">Membrane</location>
    </subcellularLocation>
</comment>
<dbReference type="GO" id="GO:0051996">
    <property type="term" value="F:squalene synthase [NAD(P)H] activity"/>
    <property type="evidence" value="ECO:0007669"/>
    <property type="project" value="UniProtKB-UniRule"/>
</dbReference>
<keyword evidence="14" id="KW-0753">Steroid metabolism</keyword>
<keyword evidence="12 15" id="KW-0472">Membrane</keyword>
<keyword evidence="17" id="KW-1185">Reference proteome</keyword>
<evidence type="ECO:0000256" key="10">
    <source>
        <dbReference type="ARBA" id="ARBA00023011"/>
    </source>
</evidence>
<evidence type="ECO:0000256" key="15">
    <source>
        <dbReference type="RuleBase" id="RU368088"/>
    </source>
</evidence>
<dbReference type="SUPFAM" id="SSF48576">
    <property type="entry name" value="Terpenoid synthases"/>
    <property type="match status" value="1"/>
</dbReference>
<keyword evidence="8" id="KW-0752">Steroid biosynthesis</keyword>
<dbReference type="Gene3D" id="1.10.600.10">
    <property type="entry name" value="Farnesyl Diphosphate Synthase"/>
    <property type="match status" value="1"/>
</dbReference>
<keyword evidence="6 15" id="KW-0808">Transferase</keyword>
<comment type="catalytic activity">
    <reaction evidence="15">
        <text>2 (2E,6E)-farnesyl diphosphate + NADH + H(+) = squalene + 2 diphosphate + NAD(+)</text>
        <dbReference type="Rhea" id="RHEA:32299"/>
        <dbReference type="ChEBI" id="CHEBI:15378"/>
        <dbReference type="ChEBI" id="CHEBI:15440"/>
        <dbReference type="ChEBI" id="CHEBI:33019"/>
        <dbReference type="ChEBI" id="CHEBI:57540"/>
        <dbReference type="ChEBI" id="CHEBI:57945"/>
        <dbReference type="ChEBI" id="CHEBI:175763"/>
        <dbReference type="EC" id="2.5.1.21"/>
    </reaction>
</comment>
<dbReference type="InterPro" id="IPR006449">
    <property type="entry name" value="Squal_synth-like"/>
</dbReference>
<organism evidence="16 17">
    <name type="scientific">Aspergillus avenaceus</name>
    <dbReference type="NCBI Taxonomy" id="36643"/>
    <lineage>
        <taxon>Eukaryota</taxon>
        <taxon>Fungi</taxon>
        <taxon>Dikarya</taxon>
        <taxon>Ascomycota</taxon>
        <taxon>Pezizomycotina</taxon>
        <taxon>Eurotiomycetes</taxon>
        <taxon>Eurotiomycetidae</taxon>
        <taxon>Eurotiales</taxon>
        <taxon>Aspergillaceae</taxon>
        <taxon>Aspergillus</taxon>
        <taxon>Aspergillus subgen. Circumdati</taxon>
    </lineage>
</organism>
<evidence type="ECO:0000256" key="1">
    <source>
        <dbReference type="ARBA" id="ARBA00001946"/>
    </source>
</evidence>
<evidence type="ECO:0000256" key="11">
    <source>
        <dbReference type="ARBA" id="ARBA00023098"/>
    </source>
</evidence>
<dbReference type="GO" id="GO:0055056">
    <property type="term" value="F:D-glucose transmembrane transporter activity"/>
    <property type="evidence" value="ECO:0007669"/>
    <property type="project" value="UniProtKB-UniRule"/>
</dbReference>
<dbReference type="OrthoDB" id="431150at2759"/>
<dbReference type="PROSITE" id="PS01044">
    <property type="entry name" value="SQUALEN_PHYTOEN_SYN_1"/>
    <property type="match status" value="1"/>
</dbReference>
<evidence type="ECO:0000256" key="5">
    <source>
        <dbReference type="ARBA" id="ARBA00022516"/>
    </source>
</evidence>
<keyword evidence="5" id="KW-0444">Lipid biosynthesis</keyword>
<gene>
    <name evidence="16" type="ORF">BDV25DRAFT_152567</name>
</gene>
<evidence type="ECO:0000256" key="12">
    <source>
        <dbReference type="ARBA" id="ARBA00023136"/>
    </source>
</evidence>
<dbReference type="InterPro" id="IPR044844">
    <property type="entry name" value="Trans_IPPS_euk-type"/>
</dbReference>
<dbReference type="NCBIfam" id="TIGR01559">
    <property type="entry name" value="squal_synth"/>
    <property type="match status" value="1"/>
</dbReference>
<sequence length="468" mass="54304">MRATEVLYYLVHPTQLRSIVQWKVWHNPVHERSEKDETETQKACFKFLDLTSRSFSAVIKELHPELLLPICVFYLALRGLDTIEDDTSIPLETKEPLLRNFKDYLEQDGWTFTGNRPEEKDRELLVQFHNVVAEFKNMKPAYQAIVKDITDKMGNGMADYCRKAELEDASVKTVEEYDLYCFYVAGLVGEGLTRLFVEAEFGNPALIKRVRLHKSMGLFLQKTNIIRDVREDNDDGRRFWPKEIWSKYVSDFDDLFKPENREIALNCGSEMVLNALEHVEECLFYLAGLREQSVFNFCAIPQSMAIATLELCFRNPDIFDRNIKITKGDACQLMLESTQNLHVLCASFRRYARRIHKKNTPKDPNFLKISLVCGRIEKFMDTIFPQQSAEDAKRLVAGEKSESEKEQQAREAESRQDLYFMMALMGIITLIVTLVMLGAAWMLGARFDLAWKELRQGNFKNPSKHLDL</sequence>
<dbReference type="InterPro" id="IPR033904">
    <property type="entry name" value="Trans_IPPS_HH"/>
</dbReference>
<dbReference type="UniPathway" id="UPA00767">
    <property type="reaction ID" value="UER00751"/>
</dbReference>
<dbReference type="EMBL" id="ML742070">
    <property type="protein sequence ID" value="KAE8151473.1"/>
    <property type="molecule type" value="Genomic_DNA"/>
</dbReference>
<evidence type="ECO:0000313" key="16">
    <source>
        <dbReference type="EMBL" id="KAE8151473.1"/>
    </source>
</evidence>
<comment type="function">
    <text evidence="15">Catalyzes the condensation of 2 farnesyl pyrophosphate (FPP) moieties to form squalene.</text>
</comment>
<evidence type="ECO:0000256" key="3">
    <source>
        <dbReference type="ARBA" id="ARBA00006251"/>
    </source>
</evidence>
<keyword evidence="13" id="KW-1207">Sterol metabolism</keyword>
<evidence type="ECO:0000256" key="6">
    <source>
        <dbReference type="ARBA" id="ARBA00022679"/>
    </source>
</evidence>
<dbReference type="InterPro" id="IPR019845">
    <property type="entry name" value="Squalene/phytoene_synthase_CS"/>
</dbReference>
<feature type="transmembrane region" description="Helical" evidence="15">
    <location>
        <begin position="418"/>
        <end position="443"/>
    </location>
</feature>
<dbReference type="AlphaFoldDB" id="A0A5N6TYL6"/>
<comment type="cofactor">
    <cofactor evidence="1 15">
        <name>Mg(2+)</name>
        <dbReference type="ChEBI" id="CHEBI:18420"/>
    </cofactor>
</comment>
<comment type="similarity">
    <text evidence="3 15">Belongs to the phytoene/squalene synthase family.</text>
</comment>
<evidence type="ECO:0000256" key="8">
    <source>
        <dbReference type="ARBA" id="ARBA00022955"/>
    </source>
</evidence>
<dbReference type="Pfam" id="PF00494">
    <property type="entry name" value="SQS_PSY"/>
    <property type="match status" value="1"/>
</dbReference>
<evidence type="ECO:0000256" key="14">
    <source>
        <dbReference type="ARBA" id="ARBA00023221"/>
    </source>
</evidence>
<evidence type="ECO:0000313" key="17">
    <source>
        <dbReference type="Proteomes" id="UP000325780"/>
    </source>
</evidence>
<evidence type="ECO:0000256" key="7">
    <source>
        <dbReference type="ARBA" id="ARBA00022692"/>
    </source>
</evidence>
<dbReference type="PANTHER" id="PTHR11626">
    <property type="entry name" value="FARNESYL-DIPHOSPHATE FARNESYLTRANSFERASE"/>
    <property type="match status" value="1"/>
</dbReference>
<keyword evidence="11" id="KW-0443">Lipid metabolism</keyword>
<keyword evidence="10" id="KW-0756">Sterol biosynthesis</keyword>
<dbReference type="InterPro" id="IPR002060">
    <property type="entry name" value="Squ/phyt_synthse"/>
</dbReference>
<protein>
    <recommendedName>
        <fullName evidence="4 15">Squalene synthase</fullName>
        <shortName evidence="15">SQS</shortName>
        <shortName evidence="15">SS</shortName>
        <ecNumber evidence="4 15">2.5.1.21</ecNumber>
    </recommendedName>
</protein>
<dbReference type="PANTHER" id="PTHR11626:SF2">
    <property type="entry name" value="SQUALENE SYNTHASE"/>
    <property type="match status" value="1"/>
</dbReference>
<reference evidence="16 17" key="1">
    <citation type="submission" date="2019-04" db="EMBL/GenBank/DDBJ databases">
        <title>Friends and foes A comparative genomics study of 23 Aspergillus species from section Flavi.</title>
        <authorList>
            <consortium name="DOE Joint Genome Institute"/>
            <person name="Kjaerbolling I."/>
            <person name="Vesth T."/>
            <person name="Frisvad J.C."/>
            <person name="Nybo J.L."/>
            <person name="Theobald S."/>
            <person name="Kildgaard S."/>
            <person name="Isbrandt T."/>
            <person name="Kuo A."/>
            <person name="Sato A."/>
            <person name="Lyhne E.K."/>
            <person name="Kogle M.E."/>
            <person name="Wiebenga A."/>
            <person name="Kun R.S."/>
            <person name="Lubbers R.J."/>
            <person name="Makela M.R."/>
            <person name="Barry K."/>
            <person name="Chovatia M."/>
            <person name="Clum A."/>
            <person name="Daum C."/>
            <person name="Haridas S."/>
            <person name="He G."/>
            <person name="LaButti K."/>
            <person name="Lipzen A."/>
            <person name="Mondo S."/>
            <person name="Riley R."/>
            <person name="Salamov A."/>
            <person name="Simmons B.A."/>
            <person name="Magnuson J.K."/>
            <person name="Henrissat B."/>
            <person name="Mortensen U.H."/>
            <person name="Larsen T.O."/>
            <person name="Devries R.P."/>
            <person name="Grigoriev I.V."/>
            <person name="Machida M."/>
            <person name="Baker S.E."/>
            <person name="Andersen M.R."/>
        </authorList>
    </citation>
    <scope>NUCLEOTIDE SEQUENCE [LARGE SCALE GENOMIC DNA]</scope>
    <source>
        <strain evidence="16 17">IBT 18842</strain>
    </source>
</reference>
<dbReference type="GO" id="GO:0045338">
    <property type="term" value="P:farnesyl diphosphate metabolic process"/>
    <property type="evidence" value="ECO:0007669"/>
    <property type="project" value="InterPro"/>
</dbReference>
<evidence type="ECO:0000256" key="4">
    <source>
        <dbReference type="ARBA" id="ARBA00012373"/>
    </source>
</evidence>
<evidence type="ECO:0000256" key="13">
    <source>
        <dbReference type="ARBA" id="ARBA00023166"/>
    </source>
</evidence>